<feature type="compositionally biased region" description="Basic and acidic residues" evidence="1">
    <location>
        <begin position="210"/>
        <end position="221"/>
    </location>
</feature>
<evidence type="ECO:0000313" key="2">
    <source>
        <dbReference type="EMBL" id="KAA1134496.1"/>
    </source>
</evidence>
<feature type="compositionally biased region" description="Basic and acidic residues" evidence="1">
    <location>
        <begin position="145"/>
        <end position="175"/>
    </location>
</feature>
<comment type="caution">
    <text evidence="2">The sequence shown here is derived from an EMBL/GenBank/DDBJ whole genome shotgun (WGS) entry which is preliminary data.</text>
</comment>
<feature type="region of interest" description="Disordered" evidence="1">
    <location>
        <begin position="1"/>
        <end position="221"/>
    </location>
</feature>
<feature type="region of interest" description="Disordered" evidence="1">
    <location>
        <begin position="234"/>
        <end position="262"/>
    </location>
</feature>
<evidence type="ECO:0000256" key="1">
    <source>
        <dbReference type="SAM" id="MobiDB-lite"/>
    </source>
</evidence>
<organism evidence="2 3">
    <name type="scientific">Puccinia graminis f. sp. tritici</name>
    <dbReference type="NCBI Taxonomy" id="56615"/>
    <lineage>
        <taxon>Eukaryota</taxon>
        <taxon>Fungi</taxon>
        <taxon>Dikarya</taxon>
        <taxon>Basidiomycota</taxon>
        <taxon>Pucciniomycotina</taxon>
        <taxon>Pucciniomycetes</taxon>
        <taxon>Pucciniales</taxon>
        <taxon>Pucciniaceae</taxon>
        <taxon>Puccinia</taxon>
    </lineage>
</organism>
<accession>A0A5B0S8Q3</accession>
<dbReference type="AlphaFoldDB" id="A0A5B0S8Q3"/>
<dbReference type="Proteomes" id="UP000325313">
    <property type="component" value="Unassembled WGS sequence"/>
</dbReference>
<feature type="compositionally biased region" description="Basic and acidic residues" evidence="1">
    <location>
        <begin position="48"/>
        <end position="79"/>
    </location>
</feature>
<sequence length="371" mass="40487">MSTRSNNPDLHGPLPPASRPRRSKSAGGTGQPPQADYDPKEASASLSRESDGGDIGRERLNHGSSYKSEHRDHTKDPKELGPSNSFCNYSPRSHGLGSSGAKNASPGHEPSDHSFGSDGRGSHSFNLFGGYPATPQIAGEASVIQRREDQTPRERAYTPLEEVHSSPTVRHDGRSQDTSPSSAGQSEGTPEANSSQGVRRVRQGLEPLDNQERAVSHRAEEKRRQEALLLLQRSKGTLQRPKPLETGHERLQHPRGGIPPHGGLDTKILTAILDSLELVSKNLSAIDSNAEENFKTIVHSLDLVSRNNKKNATSLSVQFDNMIRNPEMTKIIAENTAKCEKAWSKLTASVDKLNRALPLTTSYLPLEKMML</sequence>
<protein>
    <submittedName>
        <fullName evidence="2">Uncharacterized protein</fullName>
    </submittedName>
</protein>
<reference evidence="2 3" key="1">
    <citation type="submission" date="2019-05" db="EMBL/GenBank/DDBJ databases">
        <title>Emergence of the Ug99 lineage of the wheat stem rust pathogen through somatic hybridization.</title>
        <authorList>
            <person name="Li F."/>
            <person name="Upadhyaya N.M."/>
            <person name="Sperschneider J."/>
            <person name="Matny O."/>
            <person name="Nguyen-Phuc H."/>
            <person name="Mago R."/>
            <person name="Raley C."/>
            <person name="Miller M.E."/>
            <person name="Silverstein K.A.T."/>
            <person name="Henningsen E."/>
            <person name="Hirsch C.D."/>
            <person name="Visser B."/>
            <person name="Pretorius Z.A."/>
            <person name="Steffenson B.J."/>
            <person name="Schwessinger B."/>
            <person name="Dodds P.N."/>
            <person name="Figueroa M."/>
        </authorList>
    </citation>
    <scope>NUCLEOTIDE SEQUENCE [LARGE SCALE GENOMIC DNA]</scope>
    <source>
        <strain evidence="2 3">Ug99</strain>
    </source>
</reference>
<proteinExistence type="predicted"/>
<name>A0A5B0S8Q3_PUCGR</name>
<evidence type="ECO:0000313" key="3">
    <source>
        <dbReference type="Proteomes" id="UP000325313"/>
    </source>
</evidence>
<feature type="compositionally biased region" description="Basic and acidic residues" evidence="1">
    <location>
        <begin position="242"/>
        <end position="252"/>
    </location>
</feature>
<gene>
    <name evidence="2" type="ORF">PGTUg99_003367</name>
</gene>
<dbReference type="EMBL" id="VDEP01000055">
    <property type="protein sequence ID" value="KAA1134496.1"/>
    <property type="molecule type" value="Genomic_DNA"/>
</dbReference>
<feature type="compositionally biased region" description="Polar residues" evidence="1">
    <location>
        <begin position="176"/>
        <end position="197"/>
    </location>
</feature>
<feature type="compositionally biased region" description="Polar residues" evidence="1">
    <location>
        <begin position="82"/>
        <end position="91"/>
    </location>
</feature>